<dbReference type="Proteomes" id="UP001253193">
    <property type="component" value="Unassembled WGS sequence"/>
</dbReference>
<proteinExistence type="predicted"/>
<name>A0A8H9TN14_VIBPH</name>
<dbReference type="EMBL" id="JAUHGG010000008">
    <property type="protein sequence ID" value="MDS1823210.1"/>
    <property type="molecule type" value="Genomic_DNA"/>
</dbReference>
<evidence type="ECO:0000313" key="5">
    <source>
        <dbReference type="Proteomes" id="UP001163036"/>
    </source>
</evidence>
<keyword evidence="3" id="KW-0449">Lipoprotein</keyword>
<evidence type="ECO:0000313" key="2">
    <source>
        <dbReference type="EMBL" id="MDS1823210.1"/>
    </source>
</evidence>
<dbReference type="EMBL" id="LIRS01000018">
    <property type="protein sequence ID" value="KOY41878.1"/>
    <property type="molecule type" value="Genomic_DNA"/>
</dbReference>
<sequence length="196" mass="21609">MKKLIFTALIVTLLSGCVTRKVRVLPQATNITPITDIAIKNLNCRMVDSYTIEDVHPNNVDRMLKNQTYASGGNRYHIATVLDTSRGRPSSVVAELYDCQVANISSEAEKVKLLPGANEVQPISFAEVENNECKVIGNKVVSESQKGSLFDELSNQVYMAGGNRYHVTNIIESEGQTPTSVSADIYRCKHRSVAFN</sequence>
<dbReference type="EMBL" id="CP097355">
    <property type="protein sequence ID" value="UYV25632.1"/>
    <property type="molecule type" value="Genomic_DNA"/>
</dbReference>
<reference evidence="3" key="2">
    <citation type="submission" date="2022-05" db="EMBL/GenBank/DDBJ databases">
        <title>Megaplasmid of Vibrio parahaemolyticus.</title>
        <authorList>
            <person name="Strauch E."/>
            <person name="Borowiak M."/>
        </authorList>
    </citation>
    <scope>NUCLEOTIDE SEQUENCE</scope>
    <source>
        <strain evidence="3">16-VB00198</strain>
    </source>
</reference>
<protein>
    <submittedName>
        <fullName evidence="3">Membrane lipoprotein lipid attachment site-containing protein</fullName>
    </submittedName>
</protein>
<organism evidence="3 5">
    <name type="scientific">Vibrio parahaemolyticus</name>
    <dbReference type="NCBI Taxonomy" id="670"/>
    <lineage>
        <taxon>Bacteria</taxon>
        <taxon>Pseudomonadati</taxon>
        <taxon>Pseudomonadota</taxon>
        <taxon>Gammaproteobacteria</taxon>
        <taxon>Vibrionales</taxon>
        <taxon>Vibrionaceae</taxon>
        <taxon>Vibrio</taxon>
    </lineage>
</organism>
<dbReference type="Proteomes" id="UP000037697">
    <property type="component" value="Unassembled WGS sequence"/>
</dbReference>
<dbReference type="PROSITE" id="PS51257">
    <property type="entry name" value="PROKAR_LIPOPROTEIN"/>
    <property type="match status" value="1"/>
</dbReference>
<evidence type="ECO:0000313" key="4">
    <source>
        <dbReference type="Proteomes" id="UP000037697"/>
    </source>
</evidence>
<evidence type="ECO:0000313" key="3">
    <source>
        <dbReference type="EMBL" id="UYV25632.1"/>
    </source>
</evidence>
<reference evidence="2" key="3">
    <citation type="submission" date="2023-06" db="EMBL/GenBank/DDBJ databases">
        <title>Genomic Diversity of Vibrio spp. and Metagenomic Analysis of Pathogens in Florida Gulf Coastal Waters Following Hurricane Ian.</title>
        <authorList>
            <person name="Brumfield K.D."/>
        </authorList>
    </citation>
    <scope>NUCLEOTIDE SEQUENCE</scope>
    <source>
        <strain evidence="2">WBS2B-138</strain>
    </source>
</reference>
<reference evidence="1 4" key="1">
    <citation type="submission" date="2015-07" db="EMBL/GenBank/DDBJ databases">
        <title>Foodborne Vibrio parahaemolyticus Isolates.</title>
        <authorList>
            <person name="Ronholm J."/>
            <person name="Petronella N."/>
            <person name="Kenwell R."/>
            <person name="Banerjee S."/>
        </authorList>
    </citation>
    <scope>NUCLEOTIDE SEQUENCE [LARGE SCALE GENOMIC DNA]</scope>
    <source>
        <strain evidence="1 4">HS-06-05</strain>
    </source>
</reference>
<evidence type="ECO:0000313" key="1">
    <source>
        <dbReference type="EMBL" id="KOY41878.1"/>
    </source>
</evidence>
<accession>A0A8H9TN14</accession>
<dbReference type="RefSeq" id="WP_023624128.1">
    <property type="nucleotide sequence ID" value="NZ_CAJDZF010000020.1"/>
</dbReference>
<dbReference type="AlphaFoldDB" id="A0A8H9TN14"/>
<gene>
    <name evidence="1" type="ORF">ACX05_02230</name>
    <name evidence="3" type="ORF">M5598_11390</name>
    <name evidence="2" type="ORF">QX249_21430</name>
</gene>
<dbReference type="Proteomes" id="UP001163036">
    <property type="component" value="Chromosome 1"/>
</dbReference>